<evidence type="ECO:0000256" key="7">
    <source>
        <dbReference type="RuleBase" id="RU000461"/>
    </source>
</evidence>
<keyword evidence="8" id="KW-1133">Transmembrane helix</keyword>
<keyword evidence="6 7" id="KW-0349">Heme</keyword>
<dbReference type="PANTHER" id="PTHR46300:SF2">
    <property type="entry name" value="CYTOCHROME P450 MONOOXYGENASE ALNH-RELATED"/>
    <property type="match status" value="1"/>
</dbReference>
<comment type="cofactor">
    <cofactor evidence="6">
        <name>heme</name>
        <dbReference type="ChEBI" id="CHEBI:30413"/>
    </cofactor>
</comment>
<evidence type="ECO:0000313" key="10">
    <source>
        <dbReference type="Proteomes" id="UP000622797"/>
    </source>
</evidence>
<keyword evidence="3 7" id="KW-0560">Oxidoreductase</keyword>
<keyword evidence="5 7" id="KW-0503">Monooxygenase</keyword>
<gene>
    <name evidence="9" type="ORF">FSARC_11023</name>
</gene>
<dbReference type="PRINTS" id="PR00463">
    <property type="entry name" value="EP450I"/>
</dbReference>
<evidence type="ECO:0000256" key="1">
    <source>
        <dbReference type="ARBA" id="ARBA00010617"/>
    </source>
</evidence>
<dbReference type="CDD" id="cd11065">
    <property type="entry name" value="CYP64-like"/>
    <property type="match status" value="1"/>
</dbReference>
<proteinExistence type="inferred from homology"/>
<dbReference type="SUPFAM" id="SSF48264">
    <property type="entry name" value="Cytochrome P450"/>
    <property type="match status" value="1"/>
</dbReference>
<dbReference type="Gene3D" id="1.10.630.10">
    <property type="entry name" value="Cytochrome P450"/>
    <property type="match status" value="1"/>
</dbReference>
<reference evidence="9" key="2">
    <citation type="submission" date="2020-05" db="EMBL/GenBank/DDBJ databases">
        <authorList>
            <person name="Kim H.-S."/>
            <person name="Proctor R.H."/>
            <person name="Brown D.W."/>
        </authorList>
    </citation>
    <scope>NUCLEOTIDE SEQUENCE</scope>
    <source>
        <strain evidence="9">NRRL 20472</strain>
    </source>
</reference>
<organism evidence="9 10">
    <name type="scientific">Fusarium sarcochroum</name>
    <dbReference type="NCBI Taxonomy" id="1208366"/>
    <lineage>
        <taxon>Eukaryota</taxon>
        <taxon>Fungi</taxon>
        <taxon>Dikarya</taxon>
        <taxon>Ascomycota</taxon>
        <taxon>Pezizomycotina</taxon>
        <taxon>Sordariomycetes</taxon>
        <taxon>Hypocreomycetidae</taxon>
        <taxon>Hypocreales</taxon>
        <taxon>Nectriaceae</taxon>
        <taxon>Fusarium</taxon>
        <taxon>Fusarium lateritium species complex</taxon>
    </lineage>
</organism>
<dbReference type="InterPro" id="IPR050364">
    <property type="entry name" value="Cytochrome_P450_fung"/>
</dbReference>
<dbReference type="GO" id="GO:0020037">
    <property type="term" value="F:heme binding"/>
    <property type="evidence" value="ECO:0007669"/>
    <property type="project" value="InterPro"/>
</dbReference>
<dbReference type="InterPro" id="IPR036396">
    <property type="entry name" value="Cyt_P450_sf"/>
</dbReference>
<dbReference type="AlphaFoldDB" id="A0A8H4TIG3"/>
<feature type="transmembrane region" description="Helical" evidence="8">
    <location>
        <begin position="6"/>
        <end position="25"/>
    </location>
</feature>
<dbReference type="InterPro" id="IPR017972">
    <property type="entry name" value="Cyt_P450_CS"/>
</dbReference>
<protein>
    <recommendedName>
        <fullName evidence="11">Cytochrome P450 monooxygenase</fullName>
    </recommendedName>
</protein>
<dbReference type="InterPro" id="IPR001128">
    <property type="entry name" value="Cyt_P450"/>
</dbReference>
<keyword evidence="4 6" id="KW-0408">Iron</keyword>
<keyword evidence="8" id="KW-0472">Membrane</keyword>
<evidence type="ECO:0000256" key="8">
    <source>
        <dbReference type="SAM" id="Phobius"/>
    </source>
</evidence>
<sequence>MEASYHQFFILSLLALISVCTYQIVSSRLRMKGAKPPPGPKGWPVVGNAPELASSDGNLIPIFNRWAKQYGDIVQFSILGEKQVIISSDKVAHDLLDKRGSKYSDRGTPHAVAYIFNNMNPALMPNNDAWRRERKLIHSAISITSNDKYLAGMEEEARITLRDLMQDPSGFDKHLARYSFGVLTRSMFGFQVKTADDPYITETNALFSVLMKCFRPDEYPSNVFPFLRSFPTWLVPSVGNLDRFKKTIYDKICELRQNVESLVKNGTAGDSIYRHFIEHREDYDITDDEAGYAFDSIVGGGTASPHNALLAFLYLMMEYPEWQTKLQDQVDQVVGPDRLPCFDDIPNLPVVRAIVKEGIRFRTIQAELGIPHRLEKDDIYEGYFFQKNTVFHANYAAILMDKKMYPDQLIFNPARWLEPSYPTYKEPLTVHPNCQNFTPFGYGRRACPGFDFAERTLVILVAQIAWACEISKPIDPKTNKPVEINMQYEPTPNPKPLPFPCAITPRSVEKLSLVELEIVRGDTRDEARKF</sequence>
<dbReference type="GO" id="GO:0005506">
    <property type="term" value="F:iron ion binding"/>
    <property type="evidence" value="ECO:0007669"/>
    <property type="project" value="InterPro"/>
</dbReference>
<dbReference type="GO" id="GO:0004497">
    <property type="term" value="F:monooxygenase activity"/>
    <property type="evidence" value="ECO:0007669"/>
    <property type="project" value="UniProtKB-KW"/>
</dbReference>
<keyword evidence="8" id="KW-0812">Transmembrane</keyword>
<evidence type="ECO:0000313" key="9">
    <source>
        <dbReference type="EMBL" id="KAF4958406.1"/>
    </source>
</evidence>
<evidence type="ECO:0000256" key="3">
    <source>
        <dbReference type="ARBA" id="ARBA00023002"/>
    </source>
</evidence>
<name>A0A8H4TIG3_9HYPO</name>
<evidence type="ECO:0000256" key="5">
    <source>
        <dbReference type="ARBA" id="ARBA00023033"/>
    </source>
</evidence>
<dbReference type="PANTHER" id="PTHR46300">
    <property type="entry name" value="P450, PUTATIVE (EUROFUNG)-RELATED-RELATED"/>
    <property type="match status" value="1"/>
</dbReference>
<evidence type="ECO:0000256" key="4">
    <source>
        <dbReference type="ARBA" id="ARBA00023004"/>
    </source>
</evidence>
<keyword evidence="2 6" id="KW-0479">Metal-binding</keyword>
<comment type="caution">
    <text evidence="9">The sequence shown here is derived from an EMBL/GenBank/DDBJ whole genome shotgun (WGS) entry which is preliminary data.</text>
</comment>
<evidence type="ECO:0008006" key="11">
    <source>
        <dbReference type="Google" id="ProtNLM"/>
    </source>
</evidence>
<dbReference type="Proteomes" id="UP000622797">
    <property type="component" value="Unassembled WGS sequence"/>
</dbReference>
<evidence type="ECO:0000256" key="6">
    <source>
        <dbReference type="PIRSR" id="PIRSR602401-1"/>
    </source>
</evidence>
<reference evidence="9" key="1">
    <citation type="journal article" date="2020" name="BMC Genomics">
        <title>Correction to: Identification and distribution of gene clusters required for synthesis of sphingolipid metabolism inhibitors in diverse species of the filamentous fungus Fusarium.</title>
        <authorList>
            <person name="Kim H.S."/>
            <person name="Lohmar J.M."/>
            <person name="Busman M."/>
            <person name="Brown D.W."/>
            <person name="Naumann T.A."/>
            <person name="Divon H.H."/>
            <person name="Lysoe E."/>
            <person name="Uhlig S."/>
            <person name="Proctor R.H."/>
        </authorList>
    </citation>
    <scope>NUCLEOTIDE SEQUENCE</scope>
    <source>
        <strain evidence="9">NRRL 20472</strain>
    </source>
</reference>
<dbReference type="Pfam" id="PF00067">
    <property type="entry name" value="p450"/>
    <property type="match status" value="1"/>
</dbReference>
<evidence type="ECO:0000256" key="2">
    <source>
        <dbReference type="ARBA" id="ARBA00022723"/>
    </source>
</evidence>
<dbReference type="GO" id="GO:0016705">
    <property type="term" value="F:oxidoreductase activity, acting on paired donors, with incorporation or reduction of molecular oxygen"/>
    <property type="evidence" value="ECO:0007669"/>
    <property type="project" value="InterPro"/>
</dbReference>
<feature type="binding site" description="axial binding residue" evidence="6">
    <location>
        <position position="447"/>
    </location>
    <ligand>
        <name>heme</name>
        <dbReference type="ChEBI" id="CHEBI:30413"/>
    </ligand>
    <ligandPart>
        <name>Fe</name>
        <dbReference type="ChEBI" id="CHEBI:18248"/>
    </ligandPart>
</feature>
<accession>A0A8H4TIG3</accession>
<dbReference type="InterPro" id="IPR002401">
    <property type="entry name" value="Cyt_P450_E_grp-I"/>
</dbReference>
<keyword evidence="10" id="KW-1185">Reference proteome</keyword>
<comment type="similarity">
    <text evidence="1 7">Belongs to the cytochrome P450 family.</text>
</comment>
<dbReference type="EMBL" id="JABEXW010000692">
    <property type="protein sequence ID" value="KAF4958406.1"/>
    <property type="molecule type" value="Genomic_DNA"/>
</dbReference>
<dbReference type="PROSITE" id="PS00086">
    <property type="entry name" value="CYTOCHROME_P450"/>
    <property type="match status" value="1"/>
</dbReference>
<dbReference type="OrthoDB" id="1103324at2759"/>